<keyword evidence="3" id="KW-0998">Cell outer membrane</keyword>
<gene>
    <name evidence="7" type="ORF">JR347_01275</name>
</gene>
<dbReference type="Proteomes" id="UP000662783">
    <property type="component" value="Chromosome"/>
</dbReference>
<dbReference type="SUPFAM" id="SSF82171">
    <property type="entry name" value="DPP6 N-terminal domain-like"/>
    <property type="match status" value="1"/>
</dbReference>
<evidence type="ECO:0000259" key="6">
    <source>
        <dbReference type="PROSITE" id="PS51123"/>
    </source>
</evidence>
<keyword evidence="2 4" id="KW-0472">Membrane</keyword>
<protein>
    <submittedName>
        <fullName evidence="7">OmpA family protein</fullName>
    </submittedName>
</protein>
<dbReference type="EMBL" id="CP070608">
    <property type="protein sequence ID" value="QSE97749.1"/>
    <property type="molecule type" value="Genomic_DNA"/>
</dbReference>
<dbReference type="Pfam" id="PF07676">
    <property type="entry name" value="PD40"/>
    <property type="match status" value="1"/>
</dbReference>
<evidence type="ECO:0000313" key="7">
    <source>
        <dbReference type="EMBL" id="QSE97749.1"/>
    </source>
</evidence>
<evidence type="ECO:0000256" key="5">
    <source>
        <dbReference type="SAM" id="MobiDB-lite"/>
    </source>
</evidence>
<dbReference type="PANTHER" id="PTHR30329">
    <property type="entry name" value="STATOR ELEMENT OF FLAGELLAR MOTOR COMPLEX"/>
    <property type="match status" value="1"/>
</dbReference>
<dbReference type="InterPro" id="IPR011659">
    <property type="entry name" value="WD40"/>
</dbReference>
<feature type="domain" description="OmpA-like" evidence="6">
    <location>
        <begin position="560"/>
        <end position="674"/>
    </location>
</feature>
<feature type="region of interest" description="Disordered" evidence="5">
    <location>
        <begin position="643"/>
        <end position="663"/>
    </location>
</feature>
<dbReference type="InterPro" id="IPR006664">
    <property type="entry name" value="OMP_bac"/>
</dbReference>
<dbReference type="GO" id="GO:0009279">
    <property type="term" value="C:cell outer membrane"/>
    <property type="evidence" value="ECO:0007669"/>
    <property type="project" value="UniProtKB-SubCell"/>
</dbReference>
<comment type="subcellular location">
    <subcellularLocation>
        <location evidence="1">Cell outer membrane</location>
    </subcellularLocation>
</comment>
<dbReference type="SUPFAM" id="SSF49464">
    <property type="entry name" value="Carboxypeptidase regulatory domain-like"/>
    <property type="match status" value="1"/>
</dbReference>
<dbReference type="Pfam" id="PF00691">
    <property type="entry name" value="OmpA"/>
    <property type="match status" value="1"/>
</dbReference>
<reference evidence="7" key="1">
    <citation type="submission" date="2021-02" db="EMBL/GenBank/DDBJ databases">
        <title>Fulvivirga sp. S481 isolated from sea water.</title>
        <authorList>
            <person name="Bae S.S."/>
            <person name="Baek K."/>
        </authorList>
    </citation>
    <scope>NUCLEOTIDE SEQUENCE</scope>
    <source>
        <strain evidence="7">S481</strain>
    </source>
</reference>
<organism evidence="7 8">
    <name type="scientific">Fulvivirga lutea</name>
    <dbReference type="NCBI Taxonomy" id="2810512"/>
    <lineage>
        <taxon>Bacteria</taxon>
        <taxon>Pseudomonadati</taxon>
        <taxon>Bacteroidota</taxon>
        <taxon>Cytophagia</taxon>
        <taxon>Cytophagales</taxon>
        <taxon>Fulvivirgaceae</taxon>
        <taxon>Fulvivirga</taxon>
    </lineage>
</organism>
<dbReference type="Gene3D" id="2.120.10.30">
    <property type="entry name" value="TolB, C-terminal domain"/>
    <property type="match status" value="1"/>
</dbReference>
<proteinExistence type="predicted"/>
<dbReference type="AlphaFoldDB" id="A0A975A0U2"/>
<evidence type="ECO:0000256" key="2">
    <source>
        <dbReference type="ARBA" id="ARBA00023136"/>
    </source>
</evidence>
<dbReference type="InterPro" id="IPR050330">
    <property type="entry name" value="Bact_OuterMem_StrucFunc"/>
</dbReference>
<evidence type="ECO:0000256" key="1">
    <source>
        <dbReference type="ARBA" id="ARBA00004442"/>
    </source>
</evidence>
<name>A0A975A0U2_9BACT</name>
<dbReference type="KEGG" id="fuv:JR347_01275"/>
<feature type="compositionally biased region" description="Basic and acidic residues" evidence="5">
    <location>
        <begin position="649"/>
        <end position="663"/>
    </location>
</feature>
<dbReference type="Gene3D" id="2.60.40.1120">
    <property type="entry name" value="Carboxypeptidase-like, regulatory domain"/>
    <property type="match status" value="1"/>
</dbReference>
<dbReference type="InterPro" id="IPR011042">
    <property type="entry name" value="6-blade_b-propeller_TolB-like"/>
</dbReference>
<sequence length="674" mass="75861">MRYLITLILITCSHFNYSQKVLWASEVLEVSSEWTASRHLVLLGDDSHKAKQVLGEPNIYPGSEGSTRAWAPKKAKELDFIKVGFEEAIHIKQIAIAESLNPTAVSKVYAYDEQGNEHLINIFNPKPIPIKGRLLNVFLEETPYKVNAIKVEIDGSKVPGHNGIDAIAISDSEVPIKINVEFATGIYASVDPERLSESINSPYKDLKPLITPDANAMFFSRVQDPSNVGGHKDLEDIWYAEKDAYGEWQKAVNIGAPLNNDGPNFICSIIPNKSGYILLLGNRYKKNKMIEGLSIAYKLDSGLSSIRDVIIENPENYSPYANYFMSQNQKSILMSVQRRESFGKRDLYVSHVKENGNYGTPINLGKTINTSDEESSPFLAPDGKTLYFSSKGHLGFGGSDIFVSHRLDDSWTNWSEPENLGPLINNGDDQIFFQLEYDSKYAYYVNGTGDDADIYRIELPAMHLPEPIVTVYGKVLDKNTLVPLDKADITLSNTTNHFIEAEVYTSEDGFYSFAIPIGAVYEINAEREGYISVEHEPMDMHSIYESDSVNKDILMSPIEVGERISLDNIYFDFDNATLRPESAPQLNKVIKFLEDNKKIKIQLDGHTCSIGKDDYNQKLSEDRARAVLEYLVDNGIKDKRLSSFGFGETKPRETNEDESGREKNRRVEFVILEK</sequence>
<dbReference type="InterPro" id="IPR006665">
    <property type="entry name" value="OmpA-like"/>
</dbReference>
<dbReference type="InterPro" id="IPR036737">
    <property type="entry name" value="OmpA-like_sf"/>
</dbReference>
<dbReference type="SUPFAM" id="SSF103088">
    <property type="entry name" value="OmpA-like"/>
    <property type="match status" value="1"/>
</dbReference>
<dbReference type="Gene3D" id="3.30.1330.60">
    <property type="entry name" value="OmpA-like domain"/>
    <property type="match status" value="1"/>
</dbReference>
<keyword evidence="8" id="KW-1185">Reference proteome</keyword>
<accession>A0A975A0U2</accession>
<evidence type="ECO:0000313" key="8">
    <source>
        <dbReference type="Proteomes" id="UP000662783"/>
    </source>
</evidence>
<dbReference type="PROSITE" id="PS51123">
    <property type="entry name" value="OMPA_2"/>
    <property type="match status" value="1"/>
</dbReference>
<dbReference type="PRINTS" id="PR01021">
    <property type="entry name" value="OMPADOMAIN"/>
</dbReference>
<evidence type="ECO:0000256" key="3">
    <source>
        <dbReference type="ARBA" id="ARBA00023237"/>
    </source>
</evidence>
<evidence type="ECO:0000256" key="4">
    <source>
        <dbReference type="PROSITE-ProRule" id="PRU00473"/>
    </source>
</evidence>
<dbReference type="InterPro" id="IPR008969">
    <property type="entry name" value="CarboxyPept-like_regulatory"/>
</dbReference>
<dbReference type="CDD" id="cd07185">
    <property type="entry name" value="OmpA_C-like"/>
    <property type="match status" value="1"/>
</dbReference>
<dbReference type="PANTHER" id="PTHR30329:SF21">
    <property type="entry name" value="LIPOPROTEIN YIAD-RELATED"/>
    <property type="match status" value="1"/>
</dbReference>